<evidence type="ECO:0000313" key="2">
    <source>
        <dbReference type="EMBL" id="CCD21420.1"/>
    </source>
</evidence>
<evidence type="ECO:0000256" key="1">
    <source>
        <dbReference type="SAM" id="MobiDB-lite"/>
    </source>
</evidence>
<keyword evidence="3" id="KW-1185">Reference proteome</keyword>
<dbReference type="EMBL" id="CAEX01007673">
    <property type="protein sequence ID" value="CCD21420.1"/>
    <property type="molecule type" value="Genomic_DNA"/>
</dbReference>
<dbReference type="OMA" id="HEELMDC"/>
<feature type="compositionally biased region" description="Polar residues" evidence="1">
    <location>
        <begin position="1"/>
        <end position="18"/>
    </location>
</feature>
<feature type="region of interest" description="Disordered" evidence="1">
    <location>
        <begin position="1"/>
        <end position="61"/>
    </location>
</feature>
<gene>
    <name evidence="2" type="ORF">TvY486_0043210</name>
</gene>
<dbReference type="AlphaFoldDB" id="F9WV19"/>
<dbReference type="Proteomes" id="UP000009027">
    <property type="component" value="Unassembled WGS sequence"/>
</dbReference>
<organism evidence="2 3">
    <name type="scientific">Trypanosoma vivax (strain Y486)</name>
    <dbReference type="NCBI Taxonomy" id="1055687"/>
    <lineage>
        <taxon>Eukaryota</taxon>
        <taxon>Discoba</taxon>
        <taxon>Euglenozoa</taxon>
        <taxon>Kinetoplastea</taxon>
        <taxon>Metakinetoplastina</taxon>
        <taxon>Trypanosomatida</taxon>
        <taxon>Trypanosomatidae</taxon>
        <taxon>Trypanosoma</taxon>
        <taxon>Duttonella</taxon>
    </lineage>
</organism>
<sequence>MSKTQTQGATKKWSSQRAFSRLEDSANRKANSGVPAQQPVPQPTPSHERPSTQAHSAPVQLPQSVCFERQEAVDALSNLYRNTTNSKVIETGASVFEQRDASKVHEEIMDCLKIVSG</sequence>
<protein>
    <submittedName>
        <fullName evidence="2">Uncharacterized protein</fullName>
    </submittedName>
</protein>
<dbReference type="VEuPathDB" id="TriTrypDB:TvY486_0043210"/>
<proteinExistence type="predicted"/>
<name>F9WV19_TRYVY</name>
<evidence type="ECO:0000313" key="3">
    <source>
        <dbReference type="Proteomes" id="UP000009027"/>
    </source>
</evidence>
<reference evidence="2 3" key="1">
    <citation type="journal article" date="2012" name="Proc. Natl. Acad. Sci. U.S.A.">
        <title>Antigenic diversity is generated by distinct evolutionary mechanisms in African trypanosome species.</title>
        <authorList>
            <person name="Jackson A.P."/>
            <person name="Berry A."/>
            <person name="Aslett M."/>
            <person name="Allison H.C."/>
            <person name="Burton P."/>
            <person name="Vavrova-Anderson J."/>
            <person name="Brown R."/>
            <person name="Browne H."/>
            <person name="Corton N."/>
            <person name="Hauser H."/>
            <person name="Gamble J."/>
            <person name="Gilderthorp R."/>
            <person name="Marcello L."/>
            <person name="McQuillan J."/>
            <person name="Otto T.D."/>
            <person name="Quail M.A."/>
            <person name="Sanders M.J."/>
            <person name="van Tonder A."/>
            <person name="Ginger M.L."/>
            <person name="Field M.C."/>
            <person name="Barry J.D."/>
            <person name="Hertz-Fowler C."/>
            <person name="Berriman M."/>
        </authorList>
    </citation>
    <scope>NUCLEOTIDE SEQUENCE</scope>
    <source>
        <strain evidence="2 3">Y486</strain>
    </source>
</reference>
<accession>F9WV19</accession>